<dbReference type="PIRSF" id="PIRSF037208">
    <property type="entry name" value="ATE_pro_prd"/>
    <property type="match status" value="1"/>
</dbReference>
<keyword evidence="2 4" id="KW-0808">Transferase</keyword>
<comment type="catalytic activity">
    <reaction evidence="4">
        <text>N-terminal L-glutamyl-[protein] + L-leucyl-tRNA(Leu) = N-terminal L-leucyl-L-glutamyl-[protein] + tRNA(Leu) + H(+)</text>
        <dbReference type="Rhea" id="RHEA:50412"/>
        <dbReference type="Rhea" id="RHEA-COMP:9613"/>
        <dbReference type="Rhea" id="RHEA-COMP:9622"/>
        <dbReference type="Rhea" id="RHEA-COMP:12664"/>
        <dbReference type="Rhea" id="RHEA-COMP:12668"/>
        <dbReference type="ChEBI" id="CHEBI:15378"/>
        <dbReference type="ChEBI" id="CHEBI:64721"/>
        <dbReference type="ChEBI" id="CHEBI:78442"/>
        <dbReference type="ChEBI" id="CHEBI:78494"/>
        <dbReference type="ChEBI" id="CHEBI:133041"/>
        <dbReference type="EC" id="2.3.2.29"/>
    </reaction>
</comment>
<dbReference type="InterPro" id="IPR007471">
    <property type="entry name" value="N-end_Aminoacyl_Trfase_N"/>
</dbReference>
<comment type="caution">
    <text evidence="7">The sequence shown here is derived from an EMBL/GenBank/DDBJ whole genome shotgun (WGS) entry which is preliminary data.</text>
</comment>
<dbReference type="HAMAP" id="MF_00689">
    <property type="entry name" value="Bpt"/>
    <property type="match status" value="1"/>
</dbReference>
<feature type="domain" description="N-end rule aminoacyl transferase C-terminal" evidence="6">
    <location>
        <begin position="105"/>
        <end position="225"/>
    </location>
</feature>
<dbReference type="PANTHER" id="PTHR21367">
    <property type="entry name" value="ARGININE-TRNA-PROTEIN TRANSFERASE 1"/>
    <property type="match status" value="1"/>
</dbReference>
<evidence type="ECO:0000313" key="7">
    <source>
        <dbReference type="EMBL" id="MDP4535382.1"/>
    </source>
</evidence>
<dbReference type="SUPFAM" id="SSF55729">
    <property type="entry name" value="Acyl-CoA N-acyltransferases (Nat)"/>
    <property type="match status" value="1"/>
</dbReference>
<comment type="function">
    <text evidence="4">Functions in the N-end rule pathway of protein degradation where it conjugates Leu from its aminoacyl-tRNA to the N-termini of proteins containing an N-terminal aspartate or glutamate.</text>
</comment>
<dbReference type="NCBIfam" id="NF002341">
    <property type="entry name" value="PRK01305.1-1"/>
    <property type="match status" value="1"/>
</dbReference>
<dbReference type="Pfam" id="PF04377">
    <property type="entry name" value="ATE_C"/>
    <property type="match status" value="1"/>
</dbReference>
<dbReference type="RefSeq" id="WP_305892640.1">
    <property type="nucleotide sequence ID" value="NZ_JAUZVZ010000004.1"/>
</dbReference>
<dbReference type="EC" id="2.3.2.29" evidence="4"/>
<dbReference type="Pfam" id="PF04376">
    <property type="entry name" value="ATE_N"/>
    <property type="match status" value="1"/>
</dbReference>
<dbReference type="InterPro" id="IPR030700">
    <property type="entry name" value="N-end_Aminoacyl_Trfase"/>
</dbReference>
<comment type="catalytic activity">
    <reaction evidence="4">
        <text>N-terminal L-aspartyl-[protein] + L-leucyl-tRNA(Leu) = N-terminal L-leucyl-L-aspartyl-[protein] + tRNA(Leu) + H(+)</text>
        <dbReference type="Rhea" id="RHEA:50420"/>
        <dbReference type="Rhea" id="RHEA-COMP:9613"/>
        <dbReference type="Rhea" id="RHEA-COMP:9622"/>
        <dbReference type="Rhea" id="RHEA-COMP:12669"/>
        <dbReference type="Rhea" id="RHEA-COMP:12674"/>
        <dbReference type="ChEBI" id="CHEBI:15378"/>
        <dbReference type="ChEBI" id="CHEBI:64720"/>
        <dbReference type="ChEBI" id="CHEBI:78442"/>
        <dbReference type="ChEBI" id="CHEBI:78494"/>
        <dbReference type="ChEBI" id="CHEBI:133042"/>
        <dbReference type="EC" id="2.3.2.29"/>
    </reaction>
</comment>
<comment type="subcellular location">
    <subcellularLocation>
        <location evidence="4">Cytoplasm</location>
    </subcellularLocation>
</comment>
<keyword evidence="8" id="KW-1185">Reference proteome</keyword>
<dbReference type="InterPro" id="IPR007472">
    <property type="entry name" value="N-end_Aminoacyl_Trfase_C"/>
</dbReference>
<name>A0ABT9GWE9_9GAMM</name>
<dbReference type="NCBIfam" id="NF002342">
    <property type="entry name" value="PRK01305.1-3"/>
    <property type="match status" value="1"/>
</dbReference>
<organism evidence="7 8">
    <name type="scientific">Alkalimonas collagenimarina</name>
    <dbReference type="NCBI Taxonomy" id="400390"/>
    <lineage>
        <taxon>Bacteria</taxon>
        <taxon>Pseudomonadati</taxon>
        <taxon>Pseudomonadota</taxon>
        <taxon>Gammaproteobacteria</taxon>
        <taxon>Alkalimonas</taxon>
    </lineage>
</organism>
<dbReference type="NCBIfam" id="NF002346">
    <property type="entry name" value="PRK01305.2-3"/>
    <property type="match status" value="1"/>
</dbReference>
<dbReference type="GO" id="GO:0004057">
    <property type="term" value="F:arginyl-tRNA--protein transferase activity"/>
    <property type="evidence" value="ECO:0007669"/>
    <property type="project" value="UniProtKB-EC"/>
</dbReference>
<evidence type="ECO:0000313" key="8">
    <source>
        <dbReference type="Proteomes" id="UP001231616"/>
    </source>
</evidence>
<comment type="similarity">
    <text evidence="4">Belongs to the R-transferase family. Bpt subfamily.</text>
</comment>
<dbReference type="InterPro" id="IPR017138">
    <property type="entry name" value="Asp_Glu_LeuTrfase"/>
</dbReference>
<keyword evidence="3 4" id="KW-0012">Acyltransferase</keyword>
<evidence type="ECO:0000256" key="3">
    <source>
        <dbReference type="ARBA" id="ARBA00023315"/>
    </source>
</evidence>
<dbReference type="InterPro" id="IPR016181">
    <property type="entry name" value="Acyl_CoA_acyltransferase"/>
</dbReference>
<evidence type="ECO:0000256" key="1">
    <source>
        <dbReference type="ARBA" id="ARBA00022490"/>
    </source>
</evidence>
<evidence type="ECO:0000259" key="5">
    <source>
        <dbReference type="Pfam" id="PF04376"/>
    </source>
</evidence>
<keyword evidence="1 4" id="KW-0963">Cytoplasm</keyword>
<dbReference type="NCBIfam" id="NF002345">
    <property type="entry name" value="PRK01305.2-2"/>
    <property type="match status" value="1"/>
</dbReference>
<dbReference type="PANTHER" id="PTHR21367:SF1">
    <property type="entry name" value="ARGINYL-TRNA--PROTEIN TRANSFERASE 1"/>
    <property type="match status" value="1"/>
</dbReference>
<protein>
    <recommendedName>
        <fullName evidence="4">Aspartate/glutamate leucyltransferase</fullName>
        <ecNumber evidence="4">2.3.2.29</ecNumber>
    </recommendedName>
</protein>
<gene>
    <name evidence="4" type="primary">bpt</name>
    <name evidence="7" type="ORF">Q3O60_04165</name>
</gene>
<feature type="domain" description="N-end aminoacyl transferase N-terminal" evidence="5">
    <location>
        <begin position="13"/>
        <end position="82"/>
    </location>
</feature>
<dbReference type="Proteomes" id="UP001231616">
    <property type="component" value="Unassembled WGS sequence"/>
</dbReference>
<evidence type="ECO:0000256" key="4">
    <source>
        <dbReference type="HAMAP-Rule" id="MF_00689"/>
    </source>
</evidence>
<dbReference type="EMBL" id="JAUZVZ010000004">
    <property type="protein sequence ID" value="MDP4535382.1"/>
    <property type="molecule type" value="Genomic_DNA"/>
</dbReference>
<proteinExistence type="inferred from homology"/>
<sequence>MNELRFGLTAAEPCAYLPEQNEQVIFLLPEQPLHHSLYQQLLQHNFRRSGDDVYRPHCSGCQQCQSVRLPVHTFTPSRRQRRILAKANRQGFRVQWQPARSASDYFALYQDYIDFKHQEGSMYPASIAQLESLLTCNWMPVWTLELYDQQQLVAVSVVDKLDNSLSAVYTFYHPKWQQFSPGLLAILLLIEQAKCLQSDFLYLGYYIADCEKMAYKGEFRPQQRFIDGKWHSIR</sequence>
<evidence type="ECO:0000256" key="2">
    <source>
        <dbReference type="ARBA" id="ARBA00022679"/>
    </source>
</evidence>
<evidence type="ECO:0000259" key="6">
    <source>
        <dbReference type="Pfam" id="PF04377"/>
    </source>
</evidence>
<reference evidence="7 8" key="1">
    <citation type="submission" date="2023-08" db="EMBL/GenBank/DDBJ databases">
        <authorList>
            <person name="Joshi A."/>
            <person name="Thite S."/>
        </authorList>
    </citation>
    <scope>NUCLEOTIDE SEQUENCE [LARGE SCALE GENOMIC DNA]</scope>
    <source>
        <strain evidence="7 8">AC40</strain>
    </source>
</reference>
<accession>A0ABT9GWE9</accession>